<dbReference type="CDD" id="cd02440">
    <property type="entry name" value="AdoMet_MTases"/>
    <property type="match status" value="1"/>
</dbReference>
<keyword evidence="1 4" id="KW-0489">Methyltransferase</keyword>
<evidence type="ECO:0000259" key="3">
    <source>
        <dbReference type="Pfam" id="PF13649"/>
    </source>
</evidence>
<dbReference type="AlphaFoldDB" id="B3QMT5"/>
<dbReference type="PANTHER" id="PTHR43861:SF1">
    <property type="entry name" value="TRANS-ACONITATE 2-METHYLTRANSFERASE"/>
    <property type="match status" value="1"/>
</dbReference>
<dbReference type="GO" id="GO:0032259">
    <property type="term" value="P:methylation"/>
    <property type="evidence" value="ECO:0007669"/>
    <property type="project" value="UniProtKB-KW"/>
</dbReference>
<dbReference type="SUPFAM" id="SSF53335">
    <property type="entry name" value="S-adenosyl-L-methionine-dependent methyltransferases"/>
    <property type="match status" value="1"/>
</dbReference>
<protein>
    <submittedName>
        <fullName evidence="4">Methyltransferase type 11</fullName>
    </submittedName>
</protein>
<reference evidence="4" key="1">
    <citation type="submission" date="2008-06" db="EMBL/GenBank/DDBJ databases">
        <title>Complete sequence of Chlorobaculum parvum NCIB 8327.</title>
        <authorList>
            <consortium name="US DOE Joint Genome Institute"/>
            <person name="Lucas S."/>
            <person name="Copeland A."/>
            <person name="Lapidus A."/>
            <person name="Glavina del Rio T."/>
            <person name="Dalin E."/>
            <person name="Tice H."/>
            <person name="Bruce D."/>
            <person name="Goodwin L."/>
            <person name="Pitluck S."/>
            <person name="Schmutz J."/>
            <person name="Larimer F."/>
            <person name="Land M."/>
            <person name="Hauser L."/>
            <person name="Kyrpides N."/>
            <person name="Mikhailova N."/>
            <person name="Zhao F."/>
            <person name="Li T."/>
            <person name="Liu Z."/>
            <person name="Overmann J."/>
            <person name="Bryant D.A."/>
            <person name="Richardson P."/>
        </authorList>
    </citation>
    <scope>NUCLEOTIDE SEQUENCE [LARGE SCALE GENOMIC DNA]</scope>
    <source>
        <strain evidence="4">NCIB 8327</strain>
    </source>
</reference>
<dbReference type="InterPro" id="IPR023149">
    <property type="entry name" value="Trans_acon_MeTrfase_C"/>
</dbReference>
<dbReference type="PANTHER" id="PTHR43861">
    <property type="entry name" value="TRANS-ACONITATE 2-METHYLTRANSFERASE-RELATED"/>
    <property type="match status" value="1"/>
</dbReference>
<sequence>MAHEFDGKRYEKASTHQQEWGRKLIAELGLKGSERVLDLGCGDGSLTAVIAELLPEGEAIGIDASRGMIDAALPKAGGNLYFRLLDIDDLDFEDEFDVIFSNAALHWVKDHEKLLRNVRRALRPGGRVRFNFAGDGNCMAFFRVICEAMSDERFRSFFAAFEWPWFMPSLEAYRKLAEASGLRNVEVWGENADRHFPDADTMTRWIDQPSIVPFLPYLPEREQPAFRDLVVQRMIEETREPDGRCFETFRRINLLATK</sequence>
<evidence type="ECO:0000256" key="2">
    <source>
        <dbReference type="ARBA" id="ARBA00022679"/>
    </source>
</evidence>
<accession>B3QMT5</accession>
<dbReference type="OrthoDB" id="9789123at2"/>
<dbReference type="Proteomes" id="UP000008811">
    <property type="component" value="Chromosome"/>
</dbReference>
<dbReference type="HOGENOM" id="CLU_037990_5_3_10"/>
<dbReference type="EMBL" id="CP001099">
    <property type="protein sequence ID" value="ACF11238.1"/>
    <property type="molecule type" value="Genomic_DNA"/>
</dbReference>
<keyword evidence="2" id="KW-0808">Transferase</keyword>
<dbReference type="InterPro" id="IPR041698">
    <property type="entry name" value="Methyltransf_25"/>
</dbReference>
<dbReference type="STRING" id="517417.Cpar_0822"/>
<dbReference type="GO" id="GO:0030798">
    <property type="term" value="F:trans-aconitate 2-methyltransferase activity"/>
    <property type="evidence" value="ECO:0007669"/>
    <property type="project" value="InterPro"/>
</dbReference>
<dbReference type="Gene3D" id="3.40.50.150">
    <property type="entry name" value="Vaccinia Virus protein VP39"/>
    <property type="match status" value="1"/>
</dbReference>
<dbReference type="KEGG" id="cpc:Cpar_0822"/>
<feature type="domain" description="Methyltransferase" evidence="3">
    <location>
        <begin position="36"/>
        <end position="126"/>
    </location>
</feature>
<organism evidence="4 5">
    <name type="scientific">Chlorobaculum parvum (strain DSM 263 / NCIMB 8327)</name>
    <name type="common">Chlorobium vibrioforme subsp. thiosulfatophilum</name>
    <dbReference type="NCBI Taxonomy" id="517417"/>
    <lineage>
        <taxon>Bacteria</taxon>
        <taxon>Pseudomonadati</taxon>
        <taxon>Chlorobiota</taxon>
        <taxon>Chlorobiia</taxon>
        <taxon>Chlorobiales</taxon>
        <taxon>Chlorobiaceae</taxon>
        <taxon>Chlorobaculum</taxon>
    </lineage>
</organism>
<gene>
    <name evidence="4" type="ordered locus">Cpar_0822</name>
</gene>
<evidence type="ECO:0000313" key="5">
    <source>
        <dbReference type="Proteomes" id="UP000008811"/>
    </source>
</evidence>
<name>B3QMT5_CHLP8</name>
<dbReference type="eggNOG" id="COG4106">
    <property type="taxonomic scope" value="Bacteria"/>
</dbReference>
<dbReference type="Gene3D" id="1.10.150.290">
    <property type="entry name" value="S-adenosyl-L-methionine-dependent methyltransferases"/>
    <property type="match status" value="1"/>
</dbReference>
<evidence type="ECO:0000256" key="1">
    <source>
        <dbReference type="ARBA" id="ARBA00022603"/>
    </source>
</evidence>
<dbReference type="Pfam" id="PF13649">
    <property type="entry name" value="Methyltransf_25"/>
    <property type="match status" value="1"/>
</dbReference>
<dbReference type="RefSeq" id="WP_012502071.1">
    <property type="nucleotide sequence ID" value="NC_011027.1"/>
</dbReference>
<keyword evidence="5" id="KW-1185">Reference proteome</keyword>
<evidence type="ECO:0000313" key="4">
    <source>
        <dbReference type="EMBL" id="ACF11238.1"/>
    </source>
</evidence>
<proteinExistence type="predicted"/>
<dbReference type="InterPro" id="IPR029063">
    <property type="entry name" value="SAM-dependent_MTases_sf"/>
</dbReference>